<comment type="caution">
    <text evidence="10">The sequence shown here is derived from an EMBL/GenBank/DDBJ whole genome shotgun (WGS) entry which is preliminary data.</text>
</comment>
<dbReference type="GO" id="GO:0006310">
    <property type="term" value="P:DNA recombination"/>
    <property type="evidence" value="ECO:0007669"/>
    <property type="project" value="InterPro"/>
</dbReference>
<feature type="domain" description="Helicase C-terminal" evidence="9">
    <location>
        <begin position="213"/>
        <end position="367"/>
    </location>
</feature>
<dbReference type="PROSITE" id="PS00690">
    <property type="entry name" value="DEAH_ATP_HELICASE"/>
    <property type="match status" value="1"/>
</dbReference>
<dbReference type="PANTHER" id="PTHR13710:SF84">
    <property type="entry name" value="ATP-DEPENDENT DNA HELICASE RECS-RELATED"/>
    <property type="match status" value="1"/>
</dbReference>
<evidence type="ECO:0000259" key="9">
    <source>
        <dbReference type="PROSITE" id="PS51194"/>
    </source>
</evidence>
<dbReference type="InterPro" id="IPR014001">
    <property type="entry name" value="Helicase_ATP-bd"/>
</dbReference>
<dbReference type="GO" id="GO:0005737">
    <property type="term" value="C:cytoplasm"/>
    <property type="evidence" value="ECO:0007669"/>
    <property type="project" value="TreeGrafter"/>
</dbReference>
<evidence type="ECO:0000256" key="6">
    <source>
        <dbReference type="ARBA" id="ARBA00044535"/>
    </source>
</evidence>
<gene>
    <name evidence="10" type="ORF">AL503_010295</name>
</gene>
<dbReference type="GO" id="GO:0003677">
    <property type="term" value="F:DNA binding"/>
    <property type="evidence" value="ECO:0007669"/>
    <property type="project" value="UniProtKB-KW"/>
</dbReference>
<keyword evidence="3 10" id="KW-0347">Helicase</keyword>
<keyword evidence="4" id="KW-0067">ATP-binding</keyword>
<name>A0A2K0A7Y3_STAHA</name>
<dbReference type="GO" id="GO:0016787">
    <property type="term" value="F:hydrolase activity"/>
    <property type="evidence" value="ECO:0007669"/>
    <property type="project" value="UniProtKB-KW"/>
</dbReference>
<dbReference type="RefSeq" id="WP_053026658.1">
    <property type="nucleotide sequence ID" value="NZ_CAJCHG010000001.1"/>
</dbReference>
<proteinExistence type="predicted"/>
<protein>
    <recommendedName>
        <fullName evidence="6">ATP-dependent DNA helicase RecQ</fullName>
    </recommendedName>
    <alternativeName>
        <fullName evidence="7">DNA 3'-5' helicase RecQ</fullName>
    </alternativeName>
</protein>
<dbReference type="NCBIfam" id="TIGR00614">
    <property type="entry name" value="recQ_fam"/>
    <property type="match status" value="1"/>
</dbReference>
<evidence type="ECO:0000256" key="5">
    <source>
        <dbReference type="ARBA" id="ARBA00023125"/>
    </source>
</evidence>
<dbReference type="GO" id="GO:0043590">
    <property type="term" value="C:bacterial nucleoid"/>
    <property type="evidence" value="ECO:0007669"/>
    <property type="project" value="TreeGrafter"/>
</dbReference>
<evidence type="ECO:0000256" key="3">
    <source>
        <dbReference type="ARBA" id="ARBA00022806"/>
    </source>
</evidence>
<dbReference type="AlphaFoldDB" id="A0A2K0A7Y3"/>
<dbReference type="SMART" id="SM00487">
    <property type="entry name" value="DEXDc"/>
    <property type="match status" value="1"/>
</dbReference>
<evidence type="ECO:0000313" key="10">
    <source>
        <dbReference type="EMBL" id="PNN21132.1"/>
    </source>
</evidence>
<dbReference type="InterPro" id="IPR011545">
    <property type="entry name" value="DEAD/DEAH_box_helicase_dom"/>
</dbReference>
<evidence type="ECO:0000256" key="1">
    <source>
        <dbReference type="ARBA" id="ARBA00022741"/>
    </source>
</evidence>
<dbReference type="CDD" id="cd17920">
    <property type="entry name" value="DEXHc_RecQ"/>
    <property type="match status" value="1"/>
</dbReference>
<evidence type="ECO:0000256" key="2">
    <source>
        <dbReference type="ARBA" id="ARBA00022801"/>
    </source>
</evidence>
<dbReference type="Proteomes" id="UP000053523">
    <property type="component" value="Unassembled WGS sequence"/>
</dbReference>
<sequence>MLEEKLREWFGFSSFNPGQKEIIESVVSKKDTLGILPTGSGKSLCYQMPTYMKGKPTLIISPLISLMDDQVMQLKAQGEKFVTSIHSGMDENEKQQNINSLHKSRFVFLSPEFILQTQNFKLIRKIDFGLIVLDEAHCLSEWGYDFRPHYALIGKITSHYKNASILALTATAPPHLENDLNLILSRKLNVIKTSMNRENISFSHLNFENDGAKIKWLLNFLEQSGPTIIYVSSKKVCLELANMIYDHGYLTGIYHGDLSYQERHTVQNQFMENFIPVIVATSAFGMGVNKKDIRTVIHFHLSTSPSNYLQEIGRAGRDNLQSQAISLYQPDDSYILETLLFSDAITTEDIDAFDIGAFLPPQKQEILTILSQRYSSNVLKKIFDNSLIRKKLGYQRMIGYTSLDQCRRRYLLEFFGDNPTQPQQCCDIDSNLMPIKVNNRKKVKRKLSYTEKLKYLFKV</sequence>
<organism evidence="10 11">
    <name type="scientific">Staphylococcus haemolyticus</name>
    <dbReference type="NCBI Taxonomy" id="1283"/>
    <lineage>
        <taxon>Bacteria</taxon>
        <taxon>Bacillati</taxon>
        <taxon>Bacillota</taxon>
        <taxon>Bacilli</taxon>
        <taxon>Bacillales</taxon>
        <taxon>Staphylococcaceae</taxon>
        <taxon>Staphylococcus</taxon>
    </lineage>
</organism>
<keyword evidence="2" id="KW-0378">Hydrolase</keyword>
<dbReference type="GO" id="GO:0030894">
    <property type="term" value="C:replisome"/>
    <property type="evidence" value="ECO:0007669"/>
    <property type="project" value="TreeGrafter"/>
</dbReference>
<dbReference type="InterPro" id="IPR004589">
    <property type="entry name" value="DNA_helicase_ATP-dep_RecQ"/>
</dbReference>
<dbReference type="EMBL" id="LORN02000015">
    <property type="protein sequence ID" value="PNN21132.1"/>
    <property type="molecule type" value="Genomic_DNA"/>
</dbReference>
<dbReference type="Pfam" id="PF16124">
    <property type="entry name" value="RecQ_Zn_bind"/>
    <property type="match status" value="1"/>
</dbReference>
<accession>A0A2K0A7Y3</accession>
<reference evidence="10 11" key="1">
    <citation type="submission" date="2017-12" db="EMBL/GenBank/DDBJ databases">
        <title>FDA dAtabase for Regulatory Grade micrObial Sequences (FDA-ARGOS): Supporting development and validation of Infectious Disease Dx tests.</title>
        <authorList>
            <person name="Hoffmann M."/>
            <person name="Allard M."/>
            <person name="Evans P."/>
            <person name="Brown E."/>
            <person name="Tallon L."/>
            <person name="Sadzewicz L."/>
            <person name="Sengamalay N."/>
            <person name="Ott S."/>
            <person name="Godinez A."/>
            <person name="Nagaraj S."/>
            <person name="Vavikolanu K."/>
            <person name="Aluvathingal J."/>
            <person name="Nadendla S."/>
            <person name="Sichtig H."/>
        </authorList>
    </citation>
    <scope>NUCLEOTIDE SEQUENCE [LARGE SCALE GENOMIC DNA]</scope>
    <source>
        <strain evidence="10 11">FDAARGOS_148</strain>
    </source>
</reference>
<dbReference type="InterPro" id="IPR001650">
    <property type="entry name" value="Helicase_C-like"/>
</dbReference>
<dbReference type="InterPro" id="IPR002464">
    <property type="entry name" value="DNA/RNA_helicase_DEAH_CS"/>
</dbReference>
<feature type="domain" description="Helicase ATP-binding" evidence="8">
    <location>
        <begin position="23"/>
        <end position="190"/>
    </location>
</feature>
<dbReference type="SUPFAM" id="SSF52540">
    <property type="entry name" value="P-loop containing nucleoside triphosphate hydrolases"/>
    <property type="match status" value="1"/>
</dbReference>
<dbReference type="Pfam" id="PF00270">
    <property type="entry name" value="DEAD"/>
    <property type="match status" value="1"/>
</dbReference>
<evidence type="ECO:0000259" key="8">
    <source>
        <dbReference type="PROSITE" id="PS51192"/>
    </source>
</evidence>
<dbReference type="InterPro" id="IPR032284">
    <property type="entry name" value="RecQ_Zn-bd"/>
</dbReference>
<keyword evidence="1" id="KW-0547">Nucleotide-binding</keyword>
<dbReference type="GO" id="GO:0009378">
    <property type="term" value="F:four-way junction helicase activity"/>
    <property type="evidence" value="ECO:0007669"/>
    <property type="project" value="TreeGrafter"/>
</dbReference>
<evidence type="ECO:0000256" key="4">
    <source>
        <dbReference type="ARBA" id="ARBA00022840"/>
    </source>
</evidence>
<dbReference type="GO" id="GO:0006281">
    <property type="term" value="P:DNA repair"/>
    <property type="evidence" value="ECO:0007669"/>
    <property type="project" value="TreeGrafter"/>
</dbReference>
<dbReference type="PROSITE" id="PS51194">
    <property type="entry name" value="HELICASE_CTER"/>
    <property type="match status" value="1"/>
</dbReference>
<dbReference type="Pfam" id="PF00271">
    <property type="entry name" value="Helicase_C"/>
    <property type="match status" value="1"/>
</dbReference>
<dbReference type="GO" id="GO:0043138">
    <property type="term" value="F:3'-5' DNA helicase activity"/>
    <property type="evidence" value="ECO:0007669"/>
    <property type="project" value="TreeGrafter"/>
</dbReference>
<dbReference type="PANTHER" id="PTHR13710">
    <property type="entry name" value="DNA HELICASE RECQ FAMILY MEMBER"/>
    <property type="match status" value="1"/>
</dbReference>
<dbReference type="PROSITE" id="PS51192">
    <property type="entry name" value="HELICASE_ATP_BIND_1"/>
    <property type="match status" value="1"/>
</dbReference>
<evidence type="ECO:0000313" key="11">
    <source>
        <dbReference type="Proteomes" id="UP000053523"/>
    </source>
</evidence>
<dbReference type="SMART" id="SM00490">
    <property type="entry name" value="HELICc"/>
    <property type="match status" value="1"/>
</dbReference>
<keyword evidence="5" id="KW-0238">DNA-binding</keyword>
<evidence type="ECO:0000256" key="7">
    <source>
        <dbReference type="ARBA" id="ARBA00044550"/>
    </source>
</evidence>
<dbReference type="GO" id="GO:0005524">
    <property type="term" value="F:ATP binding"/>
    <property type="evidence" value="ECO:0007669"/>
    <property type="project" value="UniProtKB-KW"/>
</dbReference>
<dbReference type="InterPro" id="IPR027417">
    <property type="entry name" value="P-loop_NTPase"/>
</dbReference>
<dbReference type="Gene3D" id="3.40.50.300">
    <property type="entry name" value="P-loop containing nucleotide triphosphate hydrolases"/>
    <property type="match status" value="2"/>
</dbReference>